<accession>A0A812BW26</accession>
<name>A0A812BW26_ACAPH</name>
<keyword evidence="1" id="KW-0472">Membrane</keyword>
<feature type="transmembrane region" description="Helical" evidence="1">
    <location>
        <begin position="86"/>
        <end position="108"/>
    </location>
</feature>
<feature type="transmembrane region" description="Helical" evidence="1">
    <location>
        <begin position="120"/>
        <end position="148"/>
    </location>
</feature>
<keyword evidence="1" id="KW-0812">Transmembrane</keyword>
<sequence length="205" mass="23851">MRISSAFLDRVTQSPGKTPKSYVVEERERLFRLRATSSGYIHLLLHLSPSQLCFDDSGIQKKPILTPTSFYSFLPLPFKFPHSKPFLLIFVTTLLSFSSFLSFSLPLFSFDICTRLVKLFFFFVFFSLSHFSNSFVFFLSFFLSSGILKLSSFLSICRPFFLFFDIYTGLLKFILLISKAFFLSFFYIFPLFSLLCLFVCLFLFA</sequence>
<dbReference type="Proteomes" id="UP000597762">
    <property type="component" value="Unassembled WGS sequence"/>
</dbReference>
<feature type="transmembrane region" description="Helical" evidence="1">
    <location>
        <begin position="160"/>
        <end position="178"/>
    </location>
</feature>
<organism evidence="2 3">
    <name type="scientific">Acanthosepion pharaonis</name>
    <name type="common">Pharaoh cuttlefish</name>
    <name type="synonym">Sepia pharaonis</name>
    <dbReference type="NCBI Taxonomy" id="158019"/>
    <lineage>
        <taxon>Eukaryota</taxon>
        <taxon>Metazoa</taxon>
        <taxon>Spiralia</taxon>
        <taxon>Lophotrochozoa</taxon>
        <taxon>Mollusca</taxon>
        <taxon>Cephalopoda</taxon>
        <taxon>Coleoidea</taxon>
        <taxon>Decapodiformes</taxon>
        <taxon>Sepiida</taxon>
        <taxon>Sepiina</taxon>
        <taxon>Sepiidae</taxon>
        <taxon>Acanthosepion</taxon>
    </lineage>
</organism>
<evidence type="ECO:0000256" key="1">
    <source>
        <dbReference type="SAM" id="Phobius"/>
    </source>
</evidence>
<reference evidence="2" key="1">
    <citation type="submission" date="2021-01" db="EMBL/GenBank/DDBJ databases">
        <authorList>
            <person name="Li R."/>
            <person name="Bekaert M."/>
        </authorList>
    </citation>
    <scope>NUCLEOTIDE SEQUENCE</scope>
    <source>
        <strain evidence="2">Farmed</strain>
    </source>
</reference>
<dbReference type="AlphaFoldDB" id="A0A812BW26"/>
<comment type="caution">
    <text evidence="2">The sequence shown here is derived from an EMBL/GenBank/DDBJ whole genome shotgun (WGS) entry which is preliminary data.</text>
</comment>
<dbReference type="EMBL" id="CAHIKZ030000845">
    <property type="protein sequence ID" value="CAE1241385.1"/>
    <property type="molecule type" value="Genomic_DNA"/>
</dbReference>
<gene>
    <name evidence="2" type="ORF">SPHA_22788</name>
</gene>
<keyword evidence="3" id="KW-1185">Reference proteome</keyword>
<evidence type="ECO:0000313" key="2">
    <source>
        <dbReference type="EMBL" id="CAE1241385.1"/>
    </source>
</evidence>
<feature type="transmembrane region" description="Helical" evidence="1">
    <location>
        <begin position="184"/>
        <end position="204"/>
    </location>
</feature>
<proteinExistence type="predicted"/>
<keyword evidence="1" id="KW-1133">Transmembrane helix</keyword>
<protein>
    <submittedName>
        <fullName evidence="2">Uncharacterized protein</fullName>
    </submittedName>
</protein>
<evidence type="ECO:0000313" key="3">
    <source>
        <dbReference type="Proteomes" id="UP000597762"/>
    </source>
</evidence>